<evidence type="ECO:0000256" key="3">
    <source>
        <dbReference type="ARBA" id="ARBA00023015"/>
    </source>
</evidence>
<reference evidence="10" key="2">
    <citation type="journal article" date="2016" name="Int. J. Syst. Evol. Microbiol.">
        <title>Caldimicrobium thiodismutans sp. nov., a sulfur-disproportionating bacterium isolated from a hot spring.</title>
        <authorList>
            <person name="Kojima H."/>
            <person name="Umezawa K."/>
            <person name="Fukui M."/>
        </authorList>
    </citation>
    <scope>NUCLEOTIDE SEQUENCE [LARGE SCALE GENOMIC DNA]</scope>
    <source>
        <strain evidence="10">TF1</strain>
    </source>
</reference>
<evidence type="ECO:0000256" key="1">
    <source>
        <dbReference type="ARBA" id="ARBA00022741"/>
    </source>
</evidence>
<dbReference type="PROSITE" id="PS00675">
    <property type="entry name" value="SIGMA54_INTERACT_1"/>
    <property type="match status" value="1"/>
</dbReference>
<dbReference type="PANTHER" id="PTHR32071:SF119">
    <property type="entry name" value="SIGMA L-DEPENDENT TRANSCRIPTIONAL REGULATOR YPLP-RELATED"/>
    <property type="match status" value="1"/>
</dbReference>
<dbReference type="KEGG" id="cthi:THC_0372"/>
<dbReference type="Gene3D" id="3.40.50.300">
    <property type="entry name" value="P-loop containing nucleotide triphosphate hydrolases"/>
    <property type="match status" value="1"/>
</dbReference>
<feature type="domain" description="Sigma-54 factor interaction" evidence="7">
    <location>
        <begin position="147"/>
        <end position="376"/>
    </location>
</feature>
<keyword evidence="3" id="KW-0805">Transcription regulation</keyword>
<dbReference type="InterPro" id="IPR025943">
    <property type="entry name" value="Sigma_54_int_dom_ATP-bd_2"/>
</dbReference>
<dbReference type="EMBL" id="AP014945">
    <property type="protein sequence ID" value="BAU22770.1"/>
    <property type="molecule type" value="Genomic_DNA"/>
</dbReference>
<dbReference type="InterPro" id="IPR002197">
    <property type="entry name" value="HTH_Fis"/>
</dbReference>
<dbReference type="CDD" id="cd00009">
    <property type="entry name" value="AAA"/>
    <property type="match status" value="1"/>
</dbReference>
<evidence type="ECO:0000256" key="2">
    <source>
        <dbReference type="ARBA" id="ARBA00022840"/>
    </source>
</evidence>
<keyword evidence="4" id="KW-0238">DNA-binding</keyword>
<keyword evidence="2" id="KW-0067">ATP-binding</keyword>
<dbReference type="InterPro" id="IPR011006">
    <property type="entry name" value="CheY-like_superfamily"/>
</dbReference>
<dbReference type="Proteomes" id="UP000068196">
    <property type="component" value="Chromosome"/>
</dbReference>
<dbReference type="PROSITE" id="PS50045">
    <property type="entry name" value="SIGMA54_INTERACT_4"/>
    <property type="match status" value="1"/>
</dbReference>
<keyword evidence="5" id="KW-0804">Transcription</keyword>
<dbReference type="SUPFAM" id="SSF52172">
    <property type="entry name" value="CheY-like"/>
    <property type="match status" value="1"/>
</dbReference>
<dbReference type="GO" id="GO:0005524">
    <property type="term" value="F:ATP binding"/>
    <property type="evidence" value="ECO:0007669"/>
    <property type="project" value="UniProtKB-KW"/>
</dbReference>
<feature type="modified residue" description="4-aspartylphosphate" evidence="6">
    <location>
        <position position="58"/>
    </location>
</feature>
<dbReference type="AlphaFoldDB" id="A0A0U5ALP9"/>
<dbReference type="PROSITE" id="PS50110">
    <property type="entry name" value="RESPONSE_REGULATORY"/>
    <property type="match status" value="1"/>
</dbReference>
<evidence type="ECO:0000259" key="8">
    <source>
        <dbReference type="PROSITE" id="PS50110"/>
    </source>
</evidence>
<dbReference type="InterPro" id="IPR025944">
    <property type="entry name" value="Sigma_54_int_dom_CS"/>
</dbReference>
<keyword evidence="1" id="KW-0547">Nucleotide-binding</keyword>
<evidence type="ECO:0000313" key="9">
    <source>
        <dbReference type="EMBL" id="BAU22770.1"/>
    </source>
</evidence>
<name>A0A0U5ALP9_9BACT</name>
<dbReference type="InterPro" id="IPR009057">
    <property type="entry name" value="Homeodomain-like_sf"/>
</dbReference>
<dbReference type="InterPro" id="IPR002078">
    <property type="entry name" value="Sigma_54_int"/>
</dbReference>
<dbReference type="SMART" id="SM00448">
    <property type="entry name" value="REC"/>
    <property type="match status" value="1"/>
</dbReference>
<dbReference type="Gene3D" id="1.10.10.60">
    <property type="entry name" value="Homeodomain-like"/>
    <property type="match status" value="1"/>
</dbReference>
<dbReference type="OrthoDB" id="9771372at2"/>
<dbReference type="Gene3D" id="1.10.8.60">
    <property type="match status" value="1"/>
</dbReference>
<accession>A0A0U5ALP9</accession>
<dbReference type="Gene3D" id="3.40.50.2300">
    <property type="match status" value="1"/>
</dbReference>
<dbReference type="RefSeq" id="WP_068516544.1">
    <property type="nucleotide sequence ID" value="NZ_AP014945.1"/>
</dbReference>
<dbReference type="InterPro" id="IPR025662">
    <property type="entry name" value="Sigma_54_int_dom_ATP-bd_1"/>
</dbReference>
<dbReference type="GO" id="GO:0000160">
    <property type="term" value="P:phosphorelay signal transduction system"/>
    <property type="evidence" value="ECO:0007669"/>
    <property type="project" value="InterPro"/>
</dbReference>
<dbReference type="Pfam" id="PF00072">
    <property type="entry name" value="Response_reg"/>
    <property type="match status" value="1"/>
</dbReference>
<dbReference type="PROSITE" id="PS00676">
    <property type="entry name" value="SIGMA54_INTERACT_2"/>
    <property type="match status" value="1"/>
</dbReference>
<dbReference type="InterPro" id="IPR058031">
    <property type="entry name" value="AAA_lid_NorR"/>
</dbReference>
<evidence type="ECO:0000256" key="4">
    <source>
        <dbReference type="ARBA" id="ARBA00023125"/>
    </source>
</evidence>
<dbReference type="GO" id="GO:0006355">
    <property type="term" value="P:regulation of DNA-templated transcription"/>
    <property type="evidence" value="ECO:0007669"/>
    <property type="project" value="InterPro"/>
</dbReference>
<dbReference type="FunFam" id="3.40.50.300:FF:000006">
    <property type="entry name" value="DNA-binding transcriptional regulator NtrC"/>
    <property type="match status" value="1"/>
</dbReference>
<keyword evidence="10" id="KW-1185">Reference proteome</keyword>
<dbReference type="PANTHER" id="PTHR32071">
    <property type="entry name" value="TRANSCRIPTIONAL REGULATORY PROTEIN"/>
    <property type="match status" value="1"/>
</dbReference>
<feature type="domain" description="Response regulatory" evidence="8">
    <location>
        <begin position="9"/>
        <end position="123"/>
    </location>
</feature>
<dbReference type="PATRIC" id="fig|1653476.3.peg.378"/>
<dbReference type="InterPro" id="IPR003593">
    <property type="entry name" value="AAA+_ATPase"/>
</dbReference>
<dbReference type="SMART" id="SM00382">
    <property type="entry name" value="AAA"/>
    <property type="match status" value="1"/>
</dbReference>
<sequence length="448" mass="51573">MGEIHKNFSILIVEDEEISLKYLIRLLEKEGFSVEGVQTGNEALERIKKGSYDLILLDLRLPDINGLDLLPEIRNFDEDIHIIIITAYGSIETAVSAIKKGASDYLTKPIEIEELLLKINHFYEKKRLQRENIALKSSQEILEKHTFVAKSKAMQEVLKIIDEIKDTDTTILITGETGTGKTALAKYIHFTSKRKNRPFIAINCSLYTEELLASELFGYEKGAFTGAFKSKPGHIELAHEGTLFLDEITEIPVNLQAKFLKVLEDKEILRLGGTKPIKVDVRFVAATNKNIHVEIEKWYFRRDLYYRISIIEINLPPLRDRKEDIQPLAELFLQKYNQKFKKKIKGFTKEAWKVLMDYTFPGNVRELENIIERSVLLCKEEYIAPDLFPQSLQISTVLTLNTQNIKSLEEISREYAKKVLEFFGGNKTKTAEVLGISRTSLWRLLKED</sequence>
<gene>
    <name evidence="9" type="ORF">THC_0372</name>
</gene>
<dbReference type="SUPFAM" id="SSF46689">
    <property type="entry name" value="Homeodomain-like"/>
    <property type="match status" value="1"/>
</dbReference>
<keyword evidence="6" id="KW-0597">Phosphoprotein</keyword>
<evidence type="ECO:0000313" key="10">
    <source>
        <dbReference type="Proteomes" id="UP000068196"/>
    </source>
</evidence>
<dbReference type="PROSITE" id="PS00688">
    <property type="entry name" value="SIGMA54_INTERACT_3"/>
    <property type="match status" value="1"/>
</dbReference>
<evidence type="ECO:0000256" key="5">
    <source>
        <dbReference type="ARBA" id="ARBA00023163"/>
    </source>
</evidence>
<reference evidence="9 10" key="1">
    <citation type="journal article" date="2016" name="Int. J. Syst. Evol. Microbiol.">
        <title>Caldimicrobium thiodismutans sp. nov., a sulfur-disproportionating bacterium isolated from a hot spring, and emended description of the genus Caldimicrobium.</title>
        <authorList>
            <person name="Kojima H."/>
            <person name="Umezawa K."/>
            <person name="Fukui M."/>
        </authorList>
    </citation>
    <scope>NUCLEOTIDE SEQUENCE [LARGE SCALE GENOMIC DNA]</scope>
    <source>
        <strain evidence="9 10">TF1</strain>
    </source>
</reference>
<dbReference type="Pfam" id="PF02954">
    <property type="entry name" value="HTH_8"/>
    <property type="match status" value="1"/>
</dbReference>
<dbReference type="InterPro" id="IPR001789">
    <property type="entry name" value="Sig_transdc_resp-reg_receiver"/>
</dbReference>
<evidence type="ECO:0000259" key="7">
    <source>
        <dbReference type="PROSITE" id="PS50045"/>
    </source>
</evidence>
<protein>
    <submittedName>
        <fullName evidence="9">Fis family transcriptional regulator</fullName>
    </submittedName>
</protein>
<proteinExistence type="predicted"/>
<dbReference type="GO" id="GO:0043565">
    <property type="term" value="F:sequence-specific DNA binding"/>
    <property type="evidence" value="ECO:0007669"/>
    <property type="project" value="InterPro"/>
</dbReference>
<dbReference type="InterPro" id="IPR027417">
    <property type="entry name" value="P-loop_NTPase"/>
</dbReference>
<dbReference type="SUPFAM" id="SSF52540">
    <property type="entry name" value="P-loop containing nucleoside triphosphate hydrolases"/>
    <property type="match status" value="1"/>
</dbReference>
<dbReference type="Pfam" id="PF25601">
    <property type="entry name" value="AAA_lid_14"/>
    <property type="match status" value="1"/>
</dbReference>
<dbReference type="Pfam" id="PF00158">
    <property type="entry name" value="Sigma54_activat"/>
    <property type="match status" value="1"/>
</dbReference>
<evidence type="ECO:0000256" key="6">
    <source>
        <dbReference type="PROSITE-ProRule" id="PRU00169"/>
    </source>
</evidence>
<organism evidence="9 10">
    <name type="scientific">Caldimicrobium thiodismutans</name>
    <dbReference type="NCBI Taxonomy" id="1653476"/>
    <lineage>
        <taxon>Bacteria</taxon>
        <taxon>Pseudomonadati</taxon>
        <taxon>Thermodesulfobacteriota</taxon>
        <taxon>Thermodesulfobacteria</taxon>
        <taxon>Thermodesulfobacteriales</taxon>
        <taxon>Thermodesulfobacteriaceae</taxon>
        <taxon>Caldimicrobium</taxon>
    </lineage>
</organism>
<dbReference type="STRING" id="1653476.THC_0372"/>